<feature type="domain" description="Fatty acid desaturase" evidence="4">
    <location>
        <begin position="3"/>
        <end position="210"/>
    </location>
</feature>
<keyword evidence="3" id="KW-1133">Transmembrane helix</keyword>
<comment type="similarity">
    <text evidence="2">Belongs to the fatty acid desaturase type 2 family.</text>
</comment>
<evidence type="ECO:0000313" key="6">
    <source>
        <dbReference type="Proteomes" id="UP000707356"/>
    </source>
</evidence>
<accession>A0A951P9I3</accession>
<dbReference type="InterPro" id="IPR005804">
    <property type="entry name" value="FA_desaturase_dom"/>
</dbReference>
<dbReference type="AlphaFoldDB" id="A0A951P9I3"/>
<evidence type="ECO:0000256" key="2">
    <source>
        <dbReference type="ARBA" id="ARBA00008749"/>
    </source>
</evidence>
<feature type="transmembrane region" description="Helical" evidence="3">
    <location>
        <begin position="90"/>
        <end position="107"/>
    </location>
</feature>
<dbReference type="Proteomes" id="UP000707356">
    <property type="component" value="Unassembled WGS sequence"/>
</dbReference>
<feature type="non-terminal residue" evidence="5">
    <location>
        <position position="1"/>
    </location>
</feature>
<evidence type="ECO:0000256" key="1">
    <source>
        <dbReference type="ARBA" id="ARBA00001954"/>
    </source>
</evidence>
<name>A0A951P9I3_9CYAN</name>
<reference evidence="5" key="2">
    <citation type="journal article" date="2022" name="Microbiol. Resour. Announc.">
        <title>Metagenome Sequencing to Explore Phylogenomics of Terrestrial Cyanobacteria.</title>
        <authorList>
            <person name="Ward R.D."/>
            <person name="Stajich J.E."/>
            <person name="Johansen J.R."/>
            <person name="Huntemann M."/>
            <person name="Clum A."/>
            <person name="Foster B."/>
            <person name="Foster B."/>
            <person name="Roux S."/>
            <person name="Palaniappan K."/>
            <person name="Varghese N."/>
            <person name="Mukherjee S."/>
            <person name="Reddy T.B.K."/>
            <person name="Daum C."/>
            <person name="Copeland A."/>
            <person name="Chen I.A."/>
            <person name="Ivanova N.N."/>
            <person name="Kyrpides N.C."/>
            <person name="Shapiro N."/>
            <person name="Eloe-Fadrosh E.A."/>
            <person name="Pietrasiak N."/>
        </authorList>
    </citation>
    <scope>NUCLEOTIDE SEQUENCE</scope>
    <source>
        <strain evidence="5">GSE-TBD4-15B</strain>
    </source>
</reference>
<sequence>RFWGRIMQWLHGTSYARFQDLAQGHIDHHIKGVDLYIFDRISFINSLPMLLQNLIAGLEWLYFPALLFIRQIVGVSLIYRNGNWQDKARVIVVLLLRIAMFAALGWISLPALLLYSLAYIGAVHVILIVDCLQHTYELYPYDAVIHKKTVAHEQAHTFSTLLSLKYPWLNLLLLNFGYHNAHHAVMKCPWYNLPELDAVVAEQHDNHYITLPQILTRYHQFRIRRLFDSCEGNVYLDAAGNLNLDEFYGVAGGTSLLLA</sequence>
<organism evidence="5 6">
    <name type="scientific">Pegethrix bostrychoides GSE-TBD4-15B</name>
    <dbReference type="NCBI Taxonomy" id="2839662"/>
    <lineage>
        <taxon>Bacteria</taxon>
        <taxon>Bacillati</taxon>
        <taxon>Cyanobacteriota</taxon>
        <taxon>Cyanophyceae</taxon>
        <taxon>Oculatellales</taxon>
        <taxon>Oculatellaceae</taxon>
        <taxon>Pegethrix</taxon>
    </lineage>
</organism>
<gene>
    <name evidence="5" type="ORF">KME07_06815</name>
</gene>
<evidence type="ECO:0000313" key="5">
    <source>
        <dbReference type="EMBL" id="MBW4465138.1"/>
    </source>
</evidence>
<feature type="transmembrane region" description="Helical" evidence="3">
    <location>
        <begin position="60"/>
        <end position="78"/>
    </location>
</feature>
<keyword evidence="3" id="KW-0472">Membrane</keyword>
<dbReference type="EMBL" id="JAHHHV010000031">
    <property type="protein sequence ID" value="MBW4465138.1"/>
    <property type="molecule type" value="Genomic_DNA"/>
</dbReference>
<protein>
    <submittedName>
        <fullName evidence="5">Fatty acid desaturase</fullName>
    </submittedName>
</protein>
<reference evidence="5" key="1">
    <citation type="submission" date="2021-05" db="EMBL/GenBank/DDBJ databases">
        <authorList>
            <person name="Pietrasiak N."/>
            <person name="Ward R."/>
            <person name="Stajich J.E."/>
            <person name="Kurbessoian T."/>
        </authorList>
    </citation>
    <scope>NUCLEOTIDE SEQUENCE</scope>
    <source>
        <strain evidence="5">GSE-TBD4-15B</strain>
    </source>
</reference>
<proteinExistence type="inferred from homology"/>
<keyword evidence="3" id="KW-0812">Transmembrane</keyword>
<dbReference type="Pfam" id="PF00487">
    <property type="entry name" value="FA_desaturase"/>
    <property type="match status" value="1"/>
</dbReference>
<comment type="cofactor">
    <cofactor evidence="1">
        <name>Fe(2+)</name>
        <dbReference type="ChEBI" id="CHEBI:29033"/>
    </cofactor>
</comment>
<evidence type="ECO:0000256" key="3">
    <source>
        <dbReference type="SAM" id="Phobius"/>
    </source>
</evidence>
<comment type="caution">
    <text evidence="5">The sequence shown here is derived from an EMBL/GenBank/DDBJ whole genome shotgun (WGS) entry which is preliminary data.</text>
</comment>
<evidence type="ECO:0000259" key="4">
    <source>
        <dbReference type="Pfam" id="PF00487"/>
    </source>
</evidence>
<dbReference type="GO" id="GO:0006629">
    <property type="term" value="P:lipid metabolic process"/>
    <property type="evidence" value="ECO:0007669"/>
    <property type="project" value="InterPro"/>
</dbReference>